<sequence length="220" mass="24965">MFERDYLVRLLTQAGLILGRAQQLREQQKQREALELVDEYLGKELRLRSRLAMGLSDEDLLSMLSVTGNPNAESVTVVAAFLQQEAELLADLGQEDESIPRYAKALRLNLYLIRNDMEIEGWDVRRSINELLAALTPYELDSDTKRVLWPWFEGDGKLAEAENMLYELAEAGKINAEEGHAFYERLSAYGVAELEAGGLPRDEMEEGRRQWGALMKENAG</sequence>
<comment type="caution">
    <text evidence="1">The sequence shown here is derived from an EMBL/GenBank/DDBJ whole genome shotgun (WGS) entry which is preliminary data.</text>
</comment>
<dbReference type="InterPro" id="IPR045507">
    <property type="entry name" value="DUF6483"/>
</dbReference>
<evidence type="ECO:0000313" key="1">
    <source>
        <dbReference type="EMBL" id="TFE25775.1"/>
    </source>
</evidence>
<dbReference type="EMBL" id="SOMN01000017">
    <property type="protein sequence ID" value="TFE25775.1"/>
    <property type="molecule type" value="Genomic_DNA"/>
</dbReference>
<accession>A0A4Y8M1M0</accession>
<keyword evidence="2" id="KW-1185">Reference proteome</keyword>
<protein>
    <recommendedName>
        <fullName evidence="3">Tetratricopeptide repeat protein</fullName>
    </recommendedName>
</protein>
<reference evidence="1 2" key="1">
    <citation type="submission" date="2019-03" db="EMBL/GenBank/DDBJ databases">
        <title>Cohnella endophytica sp. nov., a novel endophytic bacterium isolated from bark of Sonneratia apetala.</title>
        <authorList>
            <person name="Tuo L."/>
        </authorList>
    </citation>
    <scope>NUCLEOTIDE SEQUENCE [LARGE SCALE GENOMIC DNA]</scope>
    <source>
        <strain evidence="1 2">CCTCC AB 208254</strain>
    </source>
</reference>
<proteinExistence type="predicted"/>
<name>A0A4Y8M1M0_9BACL</name>
<dbReference type="OrthoDB" id="1905743at2"/>
<dbReference type="Pfam" id="PF20092">
    <property type="entry name" value="DUF6483"/>
    <property type="match status" value="1"/>
</dbReference>
<gene>
    <name evidence="1" type="ORF">E2980_12705</name>
</gene>
<dbReference type="AlphaFoldDB" id="A0A4Y8M1M0"/>
<dbReference type="RefSeq" id="WP_135152565.1">
    <property type="nucleotide sequence ID" value="NZ_SOMN01000017.1"/>
</dbReference>
<evidence type="ECO:0000313" key="2">
    <source>
        <dbReference type="Proteomes" id="UP000297900"/>
    </source>
</evidence>
<dbReference type="Proteomes" id="UP000297900">
    <property type="component" value="Unassembled WGS sequence"/>
</dbReference>
<evidence type="ECO:0008006" key="3">
    <source>
        <dbReference type="Google" id="ProtNLM"/>
    </source>
</evidence>
<organism evidence="1 2">
    <name type="scientific">Cohnella luojiensis</name>
    <dbReference type="NCBI Taxonomy" id="652876"/>
    <lineage>
        <taxon>Bacteria</taxon>
        <taxon>Bacillati</taxon>
        <taxon>Bacillota</taxon>
        <taxon>Bacilli</taxon>
        <taxon>Bacillales</taxon>
        <taxon>Paenibacillaceae</taxon>
        <taxon>Cohnella</taxon>
    </lineage>
</organism>